<dbReference type="InterPro" id="IPR029058">
    <property type="entry name" value="AB_hydrolase_fold"/>
</dbReference>
<reference evidence="2" key="2">
    <citation type="submission" date="2023-04" db="EMBL/GenBank/DDBJ databases">
        <authorList>
            <person name="Beletskiy A.V."/>
            <person name="Mardanov A.V."/>
            <person name="Ravin N.V."/>
        </authorList>
    </citation>
    <scope>NUCLEOTIDE SEQUENCE</scope>
    <source>
        <strain evidence="2">GKL-01</strain>
    </source>
</reference>
<sequence>MANIRHVKIYHYPSLNPQSAKPPLVFVHGGYIEAAYWAVNFIPYFQAQGYDCHAMDLAGHGQSDGKHHIDQYGLDDYVQDVRLTVENLERPPIIIGHSMGCVVTQRFLQQYPEQARAVVLIAPVPPSGTGLSAFRLAMLIPDFFTELNRFFAGDPPTERTLNIMAKTYFSPDTERSVILQTLPMIQPESNKAITEMATLPLPLNFVKPRLPVLFMGGSEDAVFSSALLPITALSWPNSKVSVIARAGHMLMLDPQWQQAAQQIKQWLQALPSTA</sequence>
<evidence type="ECO:0000259" key="1">
    <source>
        <dbReference type="Pfam" id="PF00561"/>
    </source>
</evidence>
<gene>
    <name evidence="2" type="ORF">QJT80_11945</name>
</gene>
<keyword evidence="2" id="KW-0378">Hydrolase</keyword>
<dbReference type="KEGG" id="tdu:QJT80_11945"/>
<dbReference type="PRINTS" id="PR00111">
    <property type="entry name" value="ABHYDROLASE"/>
</dbReference>
<accession>A0AA95H5X5</accession>
<dbReference type="Pfam" id="PF00561">
    <property type="entry name" value="Abhydrolase_1"/>
    <property type="match status" value="1"/>
</dbReference>
<name>A0AA95H5X5_9GAMM</name>
<dbReference type="GO" id="GO:0016787">
    <property type="term" value="F:hydrolase activity"/>
    <property type="evidence" value="ECO:0007669"/>
    <property type="project" value="UniProtKB-KW"/>
</dbReference>
<dbReference type="EMBL" id="CP124755">
    <property type="protein sequence ID" value="WGZ90205.1"/>
    <property type="molecule type" value="Genomic_DNA"/>
</dbReference>
<proteinExistence type="predicted"/>
<organism evidence="2">
    <name type="scientific">Candidatus Thiocaldithrix dubininis</name>
    <dbReference type="NCBI Taxonomy" id="3080823"/>
    <lineage>
        <taxon>Bacteria</taxon>
        <taxon>Pseudomonadati</taxon>
        <taxon>Pseudomonadota</taxon>
        <taxon>Gammaproteobacteria</taxon>
        <taxon>Thiotrichales</taxon>
        <taxon>Thiotrichaceae</taxon>
        <taxon>Candidatus Thiocaldithrix</taxon>
    </lineage>
</organism>
<evidence type="ECO:0000313" key="2">
    <source>
        <dbReference type="EMBL" id="WGZ90205.1"/>
    </source>
</evidence>
<reference evidence="2" key="1">
    <citation type="journal article" date="2023" name="Int. J. Mol. Sci.">
        <title>Metagenomics Revealed a New Genus 'Candidatus Thiocaldithrix dubininis' gen. nov., sp. nov. and a New Species 'Candidatus Thiothrix putei' sp. nov. in the Family Thiotrichaceae, Some Members of Which Have Traits of Both Na+- and H+-Motive Energetics.</title>
        <authorList>
            <person name="Ravin N.V."/>
            <person name="Muntyan M.S."/>
            <person name="Smolyakov D.D."/>
            <person name="Rudenko T.S."/>
            <person name="Beletsky A.V."/>
            <person name="Mardanov A.V."/>
            <person name="Grabovich M.Y."/>
        </authorList>
    </citation>
    <scope>NUCLEOTIDE SEQUENCE</scope>
    <source>
        <strain evidence="2">GKL-01</strain>
    </source>
</reference>
<protein>
    <submittedName>
        <fullName evidence="2">Alpha/beta hydrolase</fullName>
    </submittedName>
</protein>
<dbReference type="PANTHER" id="PTHR43194:SF2">
    <property type="entry name" value="PEROXISOMAL MEMBRANE PROTEIN LPX1"/>
    <property type="match status" value="1"/>
</dbReference>
<dbReference type="AlphaFoldDB" id="A0AA95H5X5"/>
<dbReference type="SUPFAM" id="SSF53474">
    <property type="entry name" value="alpha/beta-Hydrolases"/>
    <property type="match status" value="1"/>
</dbReference>
<dbReference type="InterPro" id="IPR050228">
    <property type="entry name" value="Carboxylesterase_BioH"/>
</dbReference>
<dbReference type="PANTHER" id="PTHR43194">
    <property type="entry name" value="HYDROLASE ALPHA/BETA FOLD FAMILY"/>
    <property type="match status" value="1"/>
</dbReference>
<dbReference type="Gene3D" id="3.40.50.1820">
    <property type="entry name" value="alpha/beta hydrolase"/>
    <property type="match status" value="1"/>
</dbReference>
<feature type="domain" description="AB hydrolase-1" evidence="1">
    <location>
        <begin position="22"/>
        <end position="253"/>
    </location>
</feature>
<dbReference type="InterPro" id="IPR000073">
    <property type="entry name" value="AB_hydrolase_1"/>
</dbReference>
<dbReference type="Proteomes" id="UP001300672">
    <property type="component" value="Chromosome"/>
</dbReference>